<dbReference type="AlphaFoldDB" id="A0A381QTR1"/>
<organism evidence="1">
    <name type="scientific">marine metagenome</name>
    <dbReference type="NCBI Taxonomy" id="408172"/>
    <lineage>
        <taxon>unclassified sequences</taxon>
        <taxon>metagenomes</taxon>
        <taxon>ecological metagenomes</taxon>
    </lineage>
</organism>
<reference evidence="1" key="1">
    <citation type="submission" date="2018-05" db="EMBL/GenBank/DDBJ databases">
        <authorList>
            <person name="Lanie J.A."/>
            <person name="Ng W.-L."/>
            <person name="Kazmierczak K.M."/>
            <person name="Andrzejewski T.M."/>
            <person name="Davidsen T.M."/>
            <person name="Wayne K.J."/>
            <person name="Tettelin H."/>
            <person name="Glass J.I."/>
            <person name="Rusch D."/>
            <person name="Podicherti R."/>
            <person name="Tsui H.-C.T."/>
            <person name="Winkler M.E."/>
        </authorList>
    </citation>
    <scope>NUCLEOTIDE SEQUENCE</scope>
</reference>
<evidence type="ECO:0000313" key="1">
    <source>
        <dbReference type="EMBL" id="SUZ82510.1"/>
    </source>
</evidence>
<gene>
    <name evidence="1" type="ORF">METZ01_LOCUS35364</name>
</gene>
<sequence length="38" mass="4635">MHLFKKMIPIQMQDIEFVMETSLLEKMLLRQQISLKKN</sequence>
<accession>A0A381QTR1</accession>
<dbReference type="EMBL" id="UINC01001510">
    <property type="protein sequence ID" value="SUZ82510.1"/>
    <property type="molecule type" value="Genomic_DNA"/>
</dbReference>
<protein>
    <submittedName>
        <fullName evidence="1">Uncharacterized protein</fullName>
    </submittedName>
</protein>
<name>A0A381QTR1_9ZZZZ</name>
<proteinExistence type="predicted"/>